<name>A0ABD6DC34_9EURY</name>
<keyword evidence="7" id="KW-1185">Reference proteome</keyword>
<dbReference type="Pfam" id="PF22703">
    <property type="entry name" value="Cdc6_lid"/>
    <property type="match status" value="1"/>
</dbReference>
<evidence type="ECO:0000313" key="7">
    <source>
        <dbReference type="Proteomes" id="UP001597052"/>
    </source>
</evidence>
<dbReference type="RefSeq" id="WP_256396082.1">
    <property type="nucleotide sequence ID" value="NZ_JANHDJ010000003.1"/>
</dbReference>
<evidence type="ECO:0000259" key="5">
    <source>
        <dbReference type="SMART" id="SM00382"/>
    </source>
</evidence>
<dbReference type="InterPro" id="IPR027417">
    <property type="entry name" value="P-loop_NTPase"/>
</dbReference>
<reference evidence="6 7" key="1">
    <citation type="journal article" date="2019" name="Int. J. Syst. Evol. Microbiol.">
        <title>The Global Catalogue of Microorganisms (GCM) 10K type strain sequencing project: providing services to taxonomists for standard genome sequencing and annotation.</title>
        <authorList>
            <consortium name="The Broad Institute Genomics Platform"/>
            <consortium name="The Broad Institute Genome Sequencing Center for Infectious Disease"/>
            <person name="Wu L."/>
            <person name="Ma J."/>
        </authorList>
    </citation>
    <scope>NUCLEOTIDE SEQUENCE [LARGE SCALE GENOMIC DNA]</scope>
    <source>
        <strain evidence="6 7">CGMCC 1.10593</strain>
    </source>
</reference>
<comment type="similarity">
    <text evidence="1">Belongs to the CDC6/cdc18 family.</text>
</comment>
<evidence type="ECO:0000313" key="6">
    <source>
        <dbReference type="EMBL" id="MFD1642683.1"/>
    </source>
</evidence>
<dbReference type="InterPro" id="IPR055237">
    <property type="entry name" value="Cdc6_lid"/>
</dbReference>
<dbReference type="NCBIfam" id="TIGR02928">
    <property type="entry name" value="orc1/cdc6 family replication initiation protein"/>
    <property type="match status" value="1"/>
</dbReference>
<sequence>MITDARVLQPEFVPNDVKHRSAEVSHLSDTLRPIVDGDRATNSLLYGPSGAGKTCIAQFTIEQLRENVVDLNYQYVNCWEDHTRFKTLYRLLDGIESTFDIHRQSTPKDELLERLRGYDGPPYVVILDEVDQLQDKSLLYDLYRMRDLTMVLIANREEDVFSTLDDRLNSRLESCARIRFGQYDIRELVTILEDRARWGLEPDAIDTQELETIADYAAGDARVAIGIFRNAARVARRNGDDRITVDVIDGVVSEAKSEIRQKTTDKLTDHQQALYDIIKEAGEISAGNLYDSYCKAVKNPKTRRTMRNHLSKLEQYNLIFATGKTKARSYQPYS</sequence>
<evidence type="ECO:0000256" key="1">
    <source>
        <dbReference type="ARBA" id="ARBA00006184"/>
    </source>
</evidence>
<dbReference type="CDD" id="cd18139">
    <property type="entry name" value="HLD_clamp_RarA"/>
    <property type="match status" value="1"/>
</dbReference>
<dbReference type="InterPro" id="IPR003593">
    <property type="entry name" value="AAA+_ATPase"/>
</dbReference>
<evidence type="ECO:0000256" key="3">
    <source>
        <dbReference type="ARBA" id="ARBA00022741"/>
    </source>
</evidence>
<organism evidence="6 7">
    <name type="scientific">Halohasta litorea</name>
    <dbReference type="NCBI Taxonomy" id="869891"/>
    <lineage>
        <taxon>Archaea</taxon>
        <taxon>Methanobacteriati</taxon>
        <taxon>Methanobacteriota</taxon>
        <taxon>Stenosarchaea group</taxon>
        <taxon>Halobacteria</taxon>
        <taxon>Halobacteriales</taxon>
        <taxon>Haloferacaceae</taxon>
        <taxon>Halohasta</taxon>
    </lineage>
</organism>
<dbReference type="SUPFAM" id="SSF52540">
    <property type="entry name" value="P-loop containing nucleoside triphosphate hydrolases"/>
    <property type="match status" value="1"/>
</dbReference>
<comment type="caution">
    <text evidence="6">The sequence shown here is derived from an EMBL/GenBank/DDBJ whole genome shotgun (WGS) entry which is preliminary data.</text>
</comment>
<dbReference type="EMBL" id="JBHUDM010000003">
    <property type="protein sequence ID" value="MFD1642683.1"/>
    <property type="molecule type" value="Genomic_DNA"/>
</dbReference>
<dbReference type="Proteomes" id="UP001597052">
    <property type="component" value="Unassembled WGS sequence"/>
</dbReference>
<dbReference type="InterPro" id="IPR049945">
    <property type="entry name" value="AAA_22"/>
</dbReference>
<keyword evidence="2" id="KW-0235">DNA replication</keyword>
<dbReference type="Pfam" id="PF13401">
    <property type="entry name" value="AAA_22"/>
    <property type="match status" value="1"/>
</dbReference>
<keyword evidence="3" id="KW-0547">Nucleotide-binding</keyword>
<feature type="domain" description="AAA+ ATPase" evidence="5">
    <location>
        <begin position="39"/>
        <end position="184"/>
    </location>
</feature>
<dbReference type="GO" id="GO:0006260">
    <property type="term" value="P:DNA replication"/>
    <property type="evidence" value="ECO:0007669"/>
    <property type="project" value="UniProtKB-KW"/>
</dbReference>
<protein>
    <submittedName>
        <fullName evidence="6">Cdc6/Cdc18 family protein</fullName>
    </submittedName>
</protein>
<dbReference type="PANTHER" id="PTHR10763">
    <property type="entry name" value="CELL DIVISION CONTROL PROTEIN 6-RELATED"/>
    <property type="match status" value="1"/>
</dbReference>
<evidence type="ECO:0000256" key="2">
    <source>
        <dbReference type="ARBA" id="ARBA00022705"/>
    </source>
</evidence>
<dbReference type="PANTHER" id="PTHR10763:SF22">
    <property type="entry name" value="ORC1-TYPE DNA REPLICATION PROTEIN"/>
    <property type="match status" value="1"/>
</dbReference>
<dbReference type="Gene3D" id="3.40.50.300">
    <property type="entry name" value="P-loop containing nucleotide triphosphate hydrolases"/>
    <property type="match status" value="1"/>
</dbReference>
<dbReference type="GO" id="GO:0005524">
    <property type="term" value="F:ATP binding"/>
    <property type="evidence" value="ECO:0007669"/>
    <property type="project" value="UniProtKB-KW"/>
</dbReference>
<gene>
    <name evidence="6" type="ORF">ACFSBW_12440</name>
</gene>
<dbReference type="AlphaFoldDB" id="A0ABD6DC34"/>
<dbReference type="Gene3D" id="1.10.8.60">
    <property type="match status" value="1"/>
</dbReference>
<accession>A0ABD6DC34</accession>
<proteinExistence type="inferred from homology"/>
<evidence type="ECO:0000256" key="4">
    <source>
        <dbReference type="ARBA" id="ARBA00022840"/>
    </source>
</evidence>
<keyword evidence="4" id="KW-0067">ATP-binding</keyword>
<dbReference type="InterPro" id="IPR050311">
    <property type="entry name" value="ORC1/CDC6"/>
</dbReference>
<dbReference type="InterPro" id="IPR014277">
    <property type="entry name" value="Orc1/Cdc6_arc"/>
</dbReference>
<dbReference type="SMART" id="SM00382">
    <property type="entry name" value="AAA"/>
    <property type="match status" value="1"/>
</dbReference>